<evidence type="ECO:0000256" key="8">
    <source>
        <dbReference type="PROSITE-ProRule" id="PRU00339"/>
    </source>
</evidence>
<dbReference type="SUPFAM" id="SSF48452">
    <property type="entry name" value="TPR-like"/>
    <property type="match status" value="1"/>
</dbReference>
<evidence type="ECO:0000256" key="7">
    <source>
        <dbReference type="ARBA" id="ARBA00022803"/>
    </source>
</evidence>
<evidence type="ECO:0000256" key="4">
    <source>
        <dbReference type="ARBA" id="ARBA00022676"/>
    </source>
</evidence>
<sequence length="176" mass="20125">MMEYTLAEMCSRKAIEIEPRSAGIIENLGTILGDQSKMSEAIPYLRRVVELEPGNFNAFTNLLFGLTHSTELTAQDLLEEHKQFGLAAERWASKQPFTITHTREEKSRLRIGFVSGDFGRHPVTNFLAPVWYSLDRDRFEIYGYQNSPLQDEVNRATDGECLRMVKSHTSKPPRIC</sequence>
<dbReference type="Proteomes" id="UP000251584">
    <property type="component" value="Unassembled WGS sequence"/>
</dbReference>
<keyword evidence="5 10" id="KW-0808">Transferase</keyword>
<name>A0A2X2VW07_CITKO</name>
<evidence type="ECO:0000256" key="6">
    <source>
        <dbReference type="ARBA" id="ARBA00022737"/>
    </source>
</evidence>
<evidence type="ECO:0000313" key="10">
    <source>
        <dbReference type="EMBL" id="SQB29433.1"/>
    </source>
</evidence>
<accession>A0A2X2VW07</accession>
<feature type="domain" description="O-GlcNAc transferase C-terminal" evidence="9">
    <location>
        <begin position="61"/>
        <end position="149"/>
    </location>
</feature>
<dbReference type="Gene3D" id="1.25.40.10">
    <property type="entry name" value="Tetratricopeptide repeat domain"/>
    <property type="match status" value="1"/>
</dbReference>
<gene>
    <name evidence="10" type="ORF">NCTC10786_03185</name>
</gene>
<dbReference type="InterPro" id="IPR029489">
    <property type="entry name" value="OGT/SEC/SPY_C"/>
</dbReference>
<protein>
    <recommendedName>
        <fullName evidence="3">protein O-GlcNAc transferase</fullName>
        <ecNumber evidence="3">2.4.1.255</ecNumber>
    </recommendedName>
</protein>
<dbReference type="GO" id="GO:0097363">
    <property type="term" value="F:protein O-acetylglucosaminyltransferase activity"/>
    <property type="evidence" value="ECO:0007669"/>
    <property type="project" value="UniProtKB-EC"/>
</dbReference>
<evidence type="ECO:0000313" key="11">
    <source>
        <dbReference type="Proteomes" id="UP000251584"/>
    </source>
</evidence>
<keyword evidence="6" id="KW-0677">Repeat</keyword>
<dbReference type="Pfam" id="PF13844">
    <property type="entry name" value="Glyco_transf_41"/>
    <property type="match status" value="1"/>
</dbReference>
<dbReference type="AlphaFoldDB" id="A0A2X2VW07"/>
<evidence type="ECO:0000256" key="3">
    <source>
        <dbReference type="ARBA" id="ARBA00011970"/>
    </source>
</evidence>
<dbReference type="EMBL" id="UAVY01000004">
    <property type="protein sequence ID" value="SQB29433.1"/>
    <property type="molecule type" value="Genomic_DNA"/>
</dbReference>
<evidence type="ECO:0000256" key="5">
    <source>
        <dbReference type="ARBA" id="ARBA00022679"/>
    </source>
</evidence>
<comment type="pathway">
    <text evidence="1">Protein modification; protein glycosylation.</text>
</comment>
<reference evidence="10 11" key="1">
    <citation type="submission" date="2018-06" db="EMBL/GenBank/DDBJ databases">
        <authorList>
            <consortium name="Pathogen Informatics"/>
            <person name="Doyle S."/>
        </authorList>
    </citation>
    <scope>NUCLEOTIDE SEQUENCE [LARGE SCALE GENOMIC DNA]</scope>
    <source>
        <strain evidence="10 11">NCTC10786</strain>
    </source>
</reference>
<comment type="similarity">
    <text evidence="2">Belongs to the glycosyltransferase 41 family. O-GlcNAc transferase subfamily.</text>
</comment>
<dbReference type="InterPro" id="IPR019734">
    <property type="entry name" value="TPR_rpt"/>
</dbReference>
<dbReference type="PANTHER" id="PTHR44835:SF1">
    <property type="entry name" value="PROTEIN O-GLCNAC TRANSFERASE"/>
    <property type="match status" value="1"/>
</dbReference>
<proteinExistence type="inferred from homology"/>
<dbReference type="InterPro" id="IPR051939">
    <property type="entry name" value="Glycosyltr_41/O-GlcNAc_trsf"/>
</dbReference>
<dbReference type="EC" id="2.4.1.255" evidence="3"/>
<evidence type="ECO:0000256" key="1">
    <source>
        <dbReference type="ARBA" id="ARBA00004922"/>
    </source>
</evidence>
<dbReference type="Gene3D" id="3.40.50.11380">
    <property type="match status" value="1"/>
</dbReference>
<dbReference type="PROSITE" id="PS50005">
    <property type="entry name" value="TPR"/>
    <property type="match status" value="1"/>
</dbReference>
<keyword evidence="7 8" id="KW-0802">TPR repeat</keyword>
<organism evidence="10 11">
    <name type="scientific">Citrobacter koseri</name>
    <name type="common">Citrobacter diversus</name>
    <dbReference type="NCBI Taxonomy" id="545"/>
    <lineage>
        <taxon>Bacteria</taxon>
        <taxon>Pseudomonadati</taxon>
        <taxon>Pseudomonadota</taxon>
        <taxon>Gammaproteobacteria</taxon>
        <taxon>Enterobacterales</taxon>
        <taxon>Enterobacteriaceae</taxon>
        <taxon>Citrobacter</taxon>
    </lineage>
</organism>
<keyword evidence="4" id="KW-0328">Glycosyltransferase</keyword>
<evidence type="ECO:0000259" key="9">
    <source>
        <dbReference type="Pfam" id="PF13844"/>
    </source>
</evidence>
<dbReference type="PANTHER" id="PTHR44835">
    <property type="entry name" value="UDP-N-ACETYLGLUCOSAMINE--PEPTIDE N-ACETYLGLUCOSAMINYLTRANSFERASE SPINDLY-RELATED"/>
    <property type="match status" value="1"/>
</dbReference>
<evidence type="ECO:0000256" key="2">
    <source>
        <dbReference type="ARBA" id="ARBA00005386"/>
    </source>
</evidence>
<dbReference type="InterPro" id="IPR011990">
    <property type="entry name" value="TPR-like_helical_dom_sf"/>
</dbReference>
<feature type="repeat" description="TPR" evidence="8">
    <location>
        <begin position="22"/>
        <end position="55"/>
    </location>
</feature>